<protein>
    <submittedName>
        <fullName evidence="2">Uncharacterized protein</fullName>
    </submittedName>
</protein>
<gene>
    <name evidence="2" type="ORF">PMIN01_07512</name>
</gene>
<reference evidence="2" key="1">
    <citation type="journal article" date="2020" name="Mol. Plant Microbe Interact.">
        <title>Genome Sequence of the Biocontrol Agent Coniothyrium minitans strain Conio (IMI 134523).</title>
        <authorList>
            <person name="Patel D."/>
            <person name="Shittu T.A."/>
            <person name="Baroncelli R."/>
            <person name="Muthumeenakshi S."/>
            <person name="Osborne T.H."/>
            <person name="Janganan T.K."/>
            <person name="Sreenivasaprasad S."/>
        </authorList>
    </citation>
    <scope>NUCLEOTIDE SEQUENCE</scope>
    <source>
        <strain evidence="2">Conio</strain>
    </source>
</reference>
<name>A0A9P6GFS1_9PLEO</name>
<keyword evidence="3" id="KW-1185">Reference proteome</keyword>
<dbReference type="Proteomes" id="UP000756921">
    <property type="component" value="Unassembled WGS sequence"/>
</dbReference>
<evidence type="ECO:0000256" key="1">
    <source>
        <dbReference type="SAM" id="MobiDB-lite"/>
    </source>
</evidence>
<feature type="region of interest" description="Disordered" evidence="1">
    <location>
        <begin position="105"/>
        <end position="137"/>
    </location>
</feature>
<accession>A0A9P6GFS1</accession>
<comment type="caution">
    <text evidence="2">The sequence shown here is derived from an EMBL/GenBank/DDBJ whole genome shotgun (WGS) entry which is preliminary data.</text>
</comment>
<feature type="compositionally biased region" description="Basic and acidic residues" evidence="1">
    <location>
        <begin position="105"/>
        <end position="130"/>
    </location>
</feature>
<evidence type="ECO:0000313" key="2">
    <source>
        <dbReference type="EMBL" id="KAF9734609.1"/>
    </source>
</evidence>
<dbReference type="OrthoDB" id="3799195at2759"/>
<sequence length="250" mass="28805">MANTPSAIAQGKKARAESASPPPPPRPRPHTPPPQPPVQQPTYATPSSSAIPATSTSKRKRQTRIDNYFGSKKQRISPIAFELSPEEKKDVKALYRDIIKEEREAKKAEREAKQQLKRETEDAAARERQKQTRRREKWRTWCERNAKPNATFEIPENLPRGDLWALHRSITMCEKEFGLRRTEVFCLEHSCKPNWRTDGDTDITLFRMDDVQTLTWRKEAMLAGVECDNEEDLIAQGRSLFLQKQMAKHG</sequence>
<feature type="compositionally biased region" description="Pro residues" evidence="1">
    <location>
        <begin position="20"/>
        <end position="39"/>
    </location>
</feature>
<evidence type="ECO:0000313" key="3">
    <source>
        <dbReference type="Proteomes" id="UP000756921"/>
    </source>
</evidence>
<dbReference type="AlphaFoldDB" id="A0A9P6GFS1"/>
<feature type="region of interest" description="Disordered" evidence="1">
    <location>
        <begin position="1"/>
        <end position="78"/>
    </location>
</feature>
<organism evidence="2 3">
    <name type="scientific">Paraphaeosphaeria minitans</name>
    <dbReference type="NCBI Taxonomy" id="565426"/>
    <lineage>
        <taxon>Eukaryota</taxon>
        <taxon>Fungi</taxon>
        <taxon>Dikarya</taxon>
        <taxon>Ascomycota</taxon>
        <taxon>Pezizomycotina</taxon>
        <taxon>Dothideomycetes</taxon>
        <taxon>Pleosporomycetidae</taxon>
        <taxon>Pleosporales</taxon>
        <taxon>Massarineae</taxon>
        <taxon>Didymosphaeriaceae</taxon>
        <taxon>Paraphaeosphaeria</taxon>
    </lineage>
</organism>
<proteinExistence type="predicted"/>
<feature type="compositionally biased region" description="Low complexity" evidence="1">
    <location>
        <begin position="40"/>
        <end position="56"/>
    </location>
</feature>
<dbReference type="EMBL" id="WJXW01000007">
    <property type="protein sequence ID" value="KAF9734609.1"/>
    <property type="molecule type" value="Genomic_DNA"/>
</dbReference>